<feature type="signal peptide" evidence="2">
    <location>
        <begin position="1"/>
        <end position="26"/>
    </location>
</feature>
<accession>A0A0A9GHW9</accession>
<organism evidence="3">
    <name type="scientific">Arundo donax</name>
    <name type="common">Giant reed</name>
    <name type="synonym">Donax arundinaceus</name>
    <dbReference type="NCBI Taxonomy" id="35708"/>
    <lineage>
        <taxon>Eukaryota</taxon>
        <taxon>Viridiplantae</taxon>
        <taxon>Streptophyta</taxon>
        <taxon>Embryophyta</taxon>
        <taxon>Tracheophyta</taxon>
        <taxon>Spermatophyta</taxon>
        <taxon>Magnoliopsida</taxon>
        <taxon>Liliopsida</taxon>
        <taxon>Poales</taxon>
        <taxon>Poaceae</taxon>
        <taxon>PACMAD clade</taxon>
        <taxon>Arundinoideae</taxon>
        <taxon>Arundineae</taxon>
        <taxon>Arundo</taxon>
    </lineage>
</organism>
<protein>
    <submittedName>
        <fullName evidence="3">Uncharacterized protein</fullName>
    </submittedName>
</protein>
<feature type="compositionally biased region" description="Basic residues" evidence="1">
    <location>
        <begin position="89"/>
        <end position="98"/>
    </location>
</feature>
<dbReference type="EMBL" id="GBRH01177603">
    <property type="protein sequence ID" value="JAE20293.1"/>
    <property type="molecule type" value="Transcribed_RNA"/>
</dbReference>
<reference evidence="3" key="2">
    <citation type="journal article" date="2015" name="Data Brief">
        <title>Shoot transcriptome of the giant reed, Arundo donax.</title>
        <authorList>
            <person name="Barrero R.A."/>
            <person name="Guerrero F.D."/>
            <person name="Moolhuijzen P."/>
            <person name="Goolsby J.A."/>
            <person name="Tidwell J."/>
            <person name="Bellgard S.E."/>
            <person name="Bellgard M.I."/>
        </authorList>
    </citation>
    <scope>NUCLEOTIDE SEQUENCE</scope>
    <source>
        <tissue evidence="3">Shoot tissue taken approximately 20 cm above the soil surface</tissue>
    </source>
</reference>
<keyword evidence="2" id="KW-0732">Signal</keyword>
<feature type="chain" id="PRO_5002065072" evidence="2">
    <location>
        <begin position="27"/>
        <end position="110"/>
    </location>
</feature>
<evidence type="ECO:0000256" key="1">
    <source>
        <dbReference type="SAM" id="MobiDB-lite"/>
    </source>
</evidence>
<feature type="region of interest" description="Disordered" evidence="1">
    <location>
        <begin position="28"/>
        <end position="56"/>
    </location>
</feature>
<proteinExistence type="predicted"/>
<name>A0A0A9GHW9_ARUDO</name>
<dbReference type="Gene3D" id="6.10.250.1630">
    <property type="match status" value="1"/>
</dbReference>
<feature type="region of interest" description="Disordered" evidence="1">
    <location>
        <begin position="89"/>
        <end position="110"/>
    </location>
</feature>
<sequence>MQILIITMIVTLVCQILMMISGPGSCSEANKAEEHDMSAQAADRSNINGGGDPSGSKTWMFNIEDIDPAVVEELPPEIQREIQGWIRPSKHVSTKRRGSTVSSYFPPARG</sequence>
<reference evidence="3" key="1">
    <citation type="submission" date="2014-09" db="EMBL/GenBank/DDBJ databases">
        <authorList>
            <person name="Magalhaes I.L.F."/>
            <person name="Oliveira U."/>
            <person name="Santos F.R."/>
            <person name="Vidigal T.H.D.A."/>
            <person name="Brescovit A.D."/>
            <person name="Santos A.J."/>
        </authorList>
    </citation>
    <scope>NUCLEOTIDE SEQUENCE</scope>
    <source>
        <tissue evidence="3">Shoot tissue taken approximately 20 cm above the soil surface</tissue>
    </source>
</reference>
<dbReference type="AlphaFoldDB" id="A0A0A9GHW9"/>
<evidence type="ECO:0000313" key="3">
    <source>
        <dbReference type="EMBL" id="JAE20293.1"/>
    </source>
</evidence>
<evidence type="ECO:0000256" key="2">
    <source>
        <dbReference type="SAM" id="SignalP"/>
    </source>
</evidence>